<gene>
    <name evidence="3" type="ORF">MTE01_14580</name>
</gene>
<dbReference type="Proteomes" id="UP000319525">
    <property type="component" value="Unassembled WGS sequence"/>
</dbReference>
<keyword evidence="1" id="KW-0812">Transmembrane</keyword>
<dbReference type="RefSeq" id="WP_116238708.1">
    <property type="nucleotide sequence ID" value="NZ_BJML01000003.1"/>
</dbReference>
<evidence type="ECO:0000259" key="2">
    <source>
        <dbReference type="Pfam" id="PF06724"/>
    </source>
</evidence>
<feature type="domain" description="DUF1206" evidence="2">
    <location>
        <begin position="23"/>
        <end position="89"/>
    </location>
</feature>
<keyword evidence="1" id="KW-1133">Transmembrane helix</keyword>
<feature type="transmembrane region" description="Helical" evidence="1">
    <location>
        <begin position="144"/>
        <end position="168"/>
    </location>
</feature>
<keyword evidence="1" id="KW-0472">Membrane</keyword>
<dbReference type="EMBL" id="BJML01000003">
    <property type="protein sequence ID" value="GEB45513.1"/>
    <property type="molecule type" value="Genomic_DNA"/>
</dbReference>
<comment type="caution">
    <text evidence="3">The sequence shown here is derived from an EMBL/GenBank/DDBJ whole genome shotgun (WGS) entry which is preliminary data.</text>
</comment>
<feature type="domain" description="DUF1206" evidence="2">
    <location>
        <begin position="196"/>
        <end position="264"/>
    </location>
</feature>
<protein>
    <submittedName>
        <fullName evidence="3">Membrane protein</fullName>
    </submittedName>
</protein>
<feature type="transmembrane region" description="Helical" evidence="1">
    <location>
        <begin position="68"/>
        <end position="86"/>
    </location>
</feature>
<feature type="transmembrane region" description="Helical" evidence="1">
    <location>
        <begin position="239"/>
        <end position="260"/>
    </location>
</feature>
<dbReference type="AlphaFoldDB" id="A0A4Y3QLE0"/>
<sequence length="267" mass="27053">MTSASAAADKAQDSTAFRVAARVGYVVLGLLHLLIGVIAVSLATGSGGDSADQSGALQQVAEAPAGKVLLWVVVVGLVALAVWQVADAVAERDPDEKTRWAHRAKYVGTAVAYGAIAVTGFTIVSGGHSDSSQSSRTLSAQLLAMPGGIVLLVVVGLAVAVIGVAFVVRGVTKAFMKNLSSPGGTAGRGIRTFGMIGYVAKGIAVGVAGILFIVAAFSHDPNAAGGIDSALRSLASLPFGQVVLWLVGAGLVVYGLFCFARARYARM</sequence>
<proteinExistence type="predicted"/>
<feature type="transmembrane region" description="Helical" evidence="1">
    <location>
        <begin position="198"/>
        <end position="219"/>
    </location>
</feature>
<name>A0A4Y3QLE0_MICTE</name>
<evidence type="ECO:0000313" key="3">
    <source>
        <dbReference type="EMBL" id="GEB45513.1"/>
    </source>
</evidence>
<dbReference type="OrthoDB" id="4552598at2"/>
<feature type="domain" description="DUF1206" evidence="2">
    <location>
        <begin position="105"/>
        <end position="172"/>
    </location>
</feature>
<dbReference type="GeneID" id="57144151"/>
<evidence type="ECO:0000313" key="4">
    <source>
        <dbReference type="Proteomes" id="UP000319525"/>
    </source>
</evidence>
<dbReference type="InterPro" id="IPR009597">
    <property type="entry name" value="DUF1206"/>
</dbReference>
<reference evidence="3 4" key="1">
    <citation type="submission" date="2019-06" db="EMBL/GenBank/DDBJ databases">
        <title>Whole genome shotgun sequence of Microbacterium testaceum NBRC 12675.</title>
        <authorList>
            <person name="Hosoyama A."/>
            <person name="Uohara A."/>
            <person name="Ohji S."/>
            <person name="Ichikawa N."/>
        </authorList>
    </citation>
    <scope>NUCLEOTIDE SEQUENCE [LARGE SCALE GENOMIC DNA]</scope>
    <source>
        <strain evidence="3 4">NBRC 12675</strain>
    </source>
</reference>
<feature type="transmembrane region" description="Helical" evidence="1">
    <location>
        <begin position="23"/>
        <end position="48"/>
    </location>
</feature>
<evidence type="ECO:0000256" key="1">
    <source>
        <dbReference type="SAM" id="Phobius"/>
    </source>
</evidence>
<feature type="transmembrane region" description="Helical" evidence="1">
    <location>
        <begin position="106"/>
        <end position="124"/>
    </location>
</feature>
<dbReference type="Pfam" id="PF06724">
    <property type="entry name" value="DUF1206"/>
    <property type="match status" value="3"/>
</dbReference>
<accession>A0A4Y3QLE0</accession>
<organism evidence="3 4">
    <name type="scientific">Microbacterium testaceum</name>
    <name type="common">Aureobacterium testaceum</name>
    <name type="synonym">Brevibacterium testaceum</name>
    <dbReference type="NCBI Taxonomy" id="2033"/>
    <lineage>
        <taxon>Bacteria</taxon>
        <taxon>Bacillati</taxon>
        <taxon>Actinomycetota</taxon>
        <taxon>Actinomycetes</taxon>
        <taxon>Micrococcales</taxon>
        <taxon>Microbacteriaceae</taxon>
        <taxon>Microbacterium</taxon>
    </lineage>
</organism>